<evidence type="ECO:0000256" key="3">
    <source>
        <dbReference type="ARBA" id="ARBA00022729"/>
    </source>
</evidence>
<keyword evidence="8" id="KW-1185">Reference proteome</keyword>
<evidence type="ECO:0000256" key="2">
    <source>
        <dbReference type="ARBA" id="ARBA00006011"/>
    </source>
</evidence>
<protein>
    <submittedName>
        <fullName evidence="7">Fimbrial protein</fullName>
    </submittedName>
</protein>
<sequence length="533" mass="57993">MRKVRYLLLAAFVAACCGGAVSGCGKEDADSDSAGKKRVSVLMKVGTRSVDAADGTPTDAEAALHTLRVYAFIGDERVGYYYSDGGLEASAAFLMDMTLKSTSGQKVDFYVVANEAAMVTLGVSGGLSETTTPAQLRQFRFTQLDLSKGLPMYCMTTETIDVATDDPNNPPAEPGHEGHTLLAQKLEFELRRPVAKLGVFAAKRPGEAAELRITGLTMLEQGTRMHNYLMPQDRAVLEQVQSMSAPLELDPVTAAVGELTVPATATEEEARRNPANYTPVLDTPFYPFENPWGNGGSWDIPGDEQGNVLKIDYEFGGESRTGLIFLPAMERNRYYTVCCLISNTGKFTVEYMVADWEEGDSWDDLIFDYPSYTNPLSAEPTASTVPAEAPTIFYNPDYDPSDDDTFVEGALEAQGSCSFFFQLSAPSGQVWTATLLDVSAADYSVTVYDAAGRKTDIPEASDEFYRIVVRALNDDPAYVGRIIRLGIAYTPTWEGMGTGSFLLINGSDGDIKWPCHSDGRQVPELIEIKQVAN</sequence>
<comment type="subcellular location">
    <subcellularLocation>
        <location evidence="1">Fimbrium</location>
    </subcellularLocation>
</comment>
<evidence type="ECO:0000259" key="6">
    <source>
        <dbReference type="Pfam" id="PF06321"/>
    </source>
</evidence>
<dbReference type="Pfam" id="PF06321">
    <property type="entry name" value="P_gingi_FimA"/>
    <property type="match status" value="1"/>
</dbReference>
<dbReference type="InterPro" id="IPR029141">
    <property type="entry name" value="FimA_N"/>
</dbReference>
<evidence type="ECO:0000256" key="1">
    <source>
        <dbReference type="ARBA" id="ARBA00004561"/>
    </source>
</evidence>
<organism evidence="7 8">
    <name type="scientific">Alistipes intestinihominis</name>
    <dbReference type="NCBI Taxonomy" id="3133172"/>
    <lineage>
        <taxon>Bacteria</taxon>
        <taxon>Pseudomonadati</taxon>
        <taxon>Bacteroidota</taxon>
        <taxon>Bacteroidia</taxon>
        <taxon>Bacteroidales</taxon>
        <taxon>Rikenellaceae</taxon>
        <taxon>Alistipes</taxon>
    </lineage>
</organism>
<feature type="chain" id="PRO_5045885728" evidence="5">
    <location>
        <begin position="23"/>
        <end position="533"/>
    </location>
</feature>
<proteinExistence type="inferred from homology"/>
<dbReference type="EMBL" id="JBBMFL010000003">
    <property type="protein sequence ID" value="MEQ2543982.1"/>
    <property type="molecule type" value="Genomic_DNA"/>
</dbReference>
<dbReference type="PROSITE" id="PS51257">
    <property type="entry name" value="PROKAR_LIPOPROTEIN"/>
    <property type="match status" value="1"/>
</dbReference>
<evidence type="ECO:0000256" key="5">
    <source>
        <dbReference type="SAM" id="SignalP"/>
    </source>
</evidence>
<feature type="signal peptide" evidence="5">
    <location>
        <begin position="1"/>
        <end position="22"/>
    </location>
</feature>
<dbReference type="Proteomes" id="UP001460202">
    <property type="component" value="Unassembled WGS sequence"/>
</dbReference>
<comment type="caution">
    <text evidence="7">The sequence shown here is derived from an EMBL/GenBank/DDBJ whole genome shotgun (WGS) entry which is preliminary data.</text>
</comment>
<name>A0ABV1GUB0_9BACT</name>
<comment type="similarity">
    <text evidence="2">Belongs to the bacteroidetes fimbrillin superfamily. FimA/Mfa1 family.</text>
</comment>
<gene>
    <name evidence="7" type="ORF">WMO46_03325</name>
</gene>
<keyword evidence="3 5" id="KW-0732">Signal</keyword>
<accession>A0ABV1GUB0</accession>
<evidence type="ECO:0000256" key="4">
    <source>
        <dbReference type="ARBA" id="ARBA00023263"/>
    </source>
</evidence>
<evidence type="ECO:0000313" key="8">
    <source>
        <dbReference type="Proteomes" id="UP001460202"/>
    </source>
</evidence>
<evidence type="ECO:0000313" key="7">
    <source>
        <dbReference type="EMBL" id="MEQ2543982.1"/>
    </source>
</evidence>
<dbReference type="RefSeq" id="WP_276715225.1">
    <property type="nucleotide sequence ID" value="NZ_JBBMFL010000003.1"/>
</dbReference>
<feature type="domain" description="Major fimbrial subunit protein N-terminal" evidence="6">
    <location>
        <begin position="43"/>
        <end position="153"/>
    </location>
</feature>
<keyword evidence="4" id="KW-0281">Fimbrium</keyword>
<reference evidence="7 8" key="1">
    <citation type="submission" date="2024-03" db="EMBL/GenBank/DDBJ databases">
        <title>Human intestinal bacterial collection.</title>
        <authorList>
            <person name="Pauvert C."/>
            <person name="Hitch T.C.A."/>
            <person name="Clavel T."/>
        </authorList>
    </citation>
    <scope>NUCLEOTIDE SEQUENCE [LARGE SCALE GENOMIC DNA]</scope>
    <source>
        <strain evidence="7 8">CLA-KB-H122</strain>
    </source>
</reference>